<dbReference type="SUPFAM" id="SSF90209">
    <property type="entry name" value="Ran binding protein zinc finger-like"/>
    <property type="match status" value="1"/>
</dbReference>
<dbReference type="GO" id="GO:0008270">
    <property type="term" value="F:zinc ion binding"/>
    <property type="evidence" value="ECO:0007669"/>
    <property type="project" value="UniProtKB-KW"/>
</dbReference>
<dbReference type="OrthoDB" id="294702at2759"/>
<keyword evidence="8" id="KW-1185">Reference proteome</keyword>
<feature type="compositionally biased region" description="Low complexity" evidence="5">
    <location>
        <begin position="133"/>
        <end position="150"/>
    </location>
</feature>
<keyword evidence="2 4" id="KW-0863">Zinc-finger</keyword>
<dbReference type="PROSITE" id="PS50199">
    <property type="entry name" value="ZF_RANBP2_2"/>
    <property type="match status" value="1"/>
</dbReference>
<evidence type="ECO:0000313" key="7">
    <source>
        <dbReference type="EMBL" id="KAG4411107.1"/>
    </source>
</evidence>
<evidence type="ECO:0000256" key="4">
    <source>
        <dbReference type="PROSITE-ProRule" id="PRU00322"/>
    </source>
</evidence>
<protein>
    <recommendedName>
        <fullName evidence="6">RanBP2-type domain-containing protein</fullName>
    </recommendedName>
</protein>
<name>A0A8H7T2G7_9HELO</name>
<reference evidence="7" key="1">
    <citation type="submission" date="2021-02" db="EMBL/GenBank/DDBJ databases">
        <title>Genome sequence Cadophora malorum strain M34.</title>
        <authorList>
            <person name="Stefanovic E."/>
            <person name="Vu D."/>
            <person name="Scully C."/>
            <person name="Dijksterhuis J."/>
            <person name="Roader J."/>
            <person name="Houbraken J."/>
        </authorList>
    </citation>
    <scope>NUCLEOTIDE SEQUENCE</scope>
    <source>
        <strain evidence="7">M34</strain>
    </source>
</reference>
<keyword evidence="3" id="KW-0862">Zinc</keyword>
<evidence type="ECO:0000259" key="6">
    <source>
        <dbReference type="PROSITE" id="PS50199"/>
    </source>
</evidence>
<dbReference type="AlphaFoldDB" id="A0A8H7T2G7"/>
<dbReference type="EMBL" id="JAFJYH010000521">
    <property type="protein sequence ID" value="KAG4411107.1"/>
    <property type="molecule type" value="Genomic_DNA"/>
</dbReference>
<dbReference type="SMART" id="SM00547">
    <property type="entry name" value="ZnF_RBZ"/>
    <property type="match status" value="1"/>
</dbReference>
<dbReference type="InterPro" id="IPR036443">
    <property type="entry name" value="Znf_RanBP2_sf"/>
</dbReference>
<feature type="domain" description="RanBP2-type" evidence="6">
    <location>
        <begin position="26"/>
        <end position="55"/>
    </location>
</feature>
<dbReference type="Proteomes" id="UP000664132">
    <property type="component" value="Unassembled WGS sequence"/>
</dbReference>
<proteinExistence type="predicted"/>
<evidence type="ECO:0000313" key="8">
    <source>
        <dbReference type="Proteomes" id="UP000664132"/>
    </source>
</evidence>
<dbReference type="Gene3D" id="4.10.1060.10">
    <property type="entry name" value="Zinc finger, RanBP2-type"/>
    <property type="match status" value="1"/>
</dbReference>
<dbReference type="Pfam" id="PF00641">
    <property type="entry name" value="Zn_ribbon_RanBP"/>
    <property type="match status" value="1"/>
</dbReference>
<feature type="region of interest" description="Disordered" evidence="5">
    <location>
        <begin position="132"/>
        <end position="151"/>
    </location>
</feature>
<evidence type="ECO:0000256" key="5">
    <source>
        <dbReference type="SAM" id="MobiDB-lite"/>
    </source>
</evidence>
<comment type="caution">
    <text evidence="7">The sequence shown here is derived from an EMBL/GenBank/DDBJ whole genome shotgun (WGS) entry which is preliminary data.</text>
</comment>
<sequence>MTMGGNGLQQSRWAHSAGSNEYSHQRPGDWNCASCSFSNFKWRTSCFRCSAKPGDTGNSAHVNKTIQHTTTPATQTAIFHRESKHNAAAAPASANIAHLSVPGGLAVSRWAPRNTNRWQNDPDKVKVWTRTVQQPLKTPSQPQTSTPKSSDLGLPYQVQHYILVMIQRMLEESCFEFATRWIPEVLHAKGWDCAEAVELSVWKAFLPTVLPPNAIRPMSNYTLESALADAVRIRNSAVHRHLCDNDEIRRMALQAQDLMSMFSDGTRQDKFHRLWLELKEWDTASTMDAQGARSRLEAALQQISERPVDDMDWTPNAMSLQQITIDVEAGQDHSEYVVDEMELD</sequence>
<gene>
    <name evidence="7" type="ORF">IFR04_015764</name>
</gene>
<evidence type="ECO:0000256" key="2">
    <source>
        <dbReference type="ARBA" id="ARBA00022771"/>
    </source>
</evidence>
<accession>A0A8H7T2G7</accession>
<dbReference type="PROSITE" id="PS01358">
    <property type="entry name" value="ZF_RANBP2_1"/>
    <property type="match status" value="1"/>
</dbReference>
<organism evidence="7 8">
    <name type="scientific">Cadophora malorum</name>
    <dbReference type="NCBI Taxonomy" id="108018"/>
    <lineage>
        <taxon>Eukaryota</taxon>
        <taxon>Fungi</taxon>
        <taxon>Dikarya</taxon>
        <taxon>Ascomycota</taxon>
        <taxon>Pezizomycotina</taxon>
        <taxon>Leotiomycetes</taxon>
        <taxon>Helotiales</taxon>
        <taxon>Ploettnerulaceae</taxon>
        <taxon>Cadophora</taxon>
    </lineage>
</organism>
<evidence type="ECO:0000256" key="3">
    <source>
        <dbReference type="ARBA" id="ARBA00022833"/>
    </source>
</evidence>
<evidence type="ECO:0000256" key="1">
    <source>
        <dbReference type="ARBA" id="ARBA00022723"/>
    </source>
</evidence>
<dbReference type="InterPro" id="IPR001876">
    <property type="entry name" value="Znf_RanBP2"/>
</dbReference>
<keyword evidence="1" id="KW-0479">Metal-binding</keyword>